<evidence type="ECO:0000313" key="1">
    <source>
        <dbReference type="EMBL" id="KKK62235.1"/>
    </source>
</evidence>
<name>A0A0F8XM84_9ZZZZ</name>
<feature type="non-terminal residue" evidence="1">
    <location>
        <position position="1"/>
    </location>
</feature>
<sequence length="363" mass="39383">GLSEGGEEVYQDMVQRHARGEEWKLDPVTKEVFAIGMAMGMGMGLGGDVITGIVDKSKAKMPTDIKSEFNSAVAEFIGEGFTPEQAELKALEIIAQSPEGEALAQEALREQKAETEAVPEITPVTPEVAPVPTTPESIESLSKQRNDLLVRERRGADVTAEILEVDSKIAELRGEPPIVGRAPTTELGVTPAVTPPAEVVPEVIPLSVPQFKQVLTSLLDELPGKLKDAKLQVVSATELKKQGLPVDAELREAHRIVFELEDIRANFEMLLDNPKESLGRLQADFPNFHEIVQDRARELGIVSPITPQPTPTPPEPAITAIEPVIPQAPEVPDQVIPAVATPDVPHIKDIGILEKVRPTRKVF</sequence>
<proteinExistence type="predicted"/>
<comment type="caution">
    <text evidence="1">The sequence shown here is derived from an EMBL/GenBank/DDBJ whole genome shotgun (WGS) entry which is preliminary data.</text>
</comment>
<protein>
    <submittedName>
        <fullName evidence="1">Uncharacterized protein</fullName>
    </submittedName>
</protein>
<organism evidence="1">
    <name type="scientific">marine sediment metagenome</name>
    <dbReference type="NCBI Taxonomy" id="412755"/>
    <lineage>
        <taxon>unclassified sequences</taxon>
        <taxon>metagenomes</taxon>
        <taxon>ecological metagenomes</taxon>
    </lineage>
</organism>
<accession>A0A0F8XM84</accession>
<dbReference type="EMBL" id="LAZR01062091">
    <property type="protein sequence ID" value="KKK62235.1"/>
    <property type="molecule type" value="Genomic_DNA"/>
</dbReference>
<dbReference type="AlphaFoldDB" id="A0A0F8XM84"/>
<gene>
    <name evidence="1" type="ORF">LCGC14_3006360</name>
</gene>
<feature type="non-terminal residue" evidence="1">
    <location>
        <position position="363"/>
    </location>
</feature>
<reference evidence="1" key="1">
    <citation type="journal article" date="2015" name="Nature">
        <title>Complex archaea that bridge the gap between prokaryotes and eukaryotes.</title>
        <authorList>
            <person name="Spang A."/>
            <person name="Saw J.H."/>
            <person name="Jorgensen S.L."/>
            <person name="Zaremba-Niedzwiedzka K."/>
            <person name="Martijn J."/>
            <person name="Lind A.E."/>
            <person name="van Eijk R."/>
            <person name="Schleper C."/>
            <person name="Guy L."/>
            <person name="Ettema T.J."/>
        </authorList>
    </citation>
    <scope>NUCLEOTIDE SEQUENCE</scope>
</reference>